<keyword evidence="2" id="KW-1133">Transmembrane helix</keyword>
<evidence type="ECO:0000313" key="5">
    <source>
        <dbReference type="Proteomes" id="UP000741013"/>
    </source>
</evidence>
<protein>
    <recommendedName>
        <fullName evidence="6">Secreted protein</fullName>
    </recommendedName>
</protein>
<keyword evidence="2" id="KW-0472">Membrane</keyword>
<feature type="signal peptide" evidence="3">
    <location>
        <begin position="1"/>
        <end position="27"/>
    </location>
</feature>
<dbReference type="EMBL" id="JAGGMS010000001">
    <property type="protein sequence ID" value="MBP2179365.1"/>
    <property type="molecule type" value="Genomic_DNA"/>
</dbReference>
<sequence length="469" mass="47962">MRVKGWSASAVLLVLLGLVLGGGPAAADGGPIGTDVHVAQTLGERELTVVLRRVTEVPGPLSVDVITHAGTAPGTLQLSALSAGRAVASTQVVLGATPGTYSGTLNVDHAGPWELAVGDGTQVARIPFVVPAQVPAPWEKAAYGGFVAAGALLLVALFAAARARKSWHAVVPATGVVAALAVAVSAALLSSTIPPPARDVLDPTIESANDPYALPPSTMDTSRPPLNLAVSGTPAGFTLRLTDGATGRPADDLVVHHNALVHLVVIGPSGRLWHLHPVRTAPGTYTARLDATEGGRYALSAEVARRGGGTQLLRSTLDVEGPAPASTPQPPGFGTQDVGGVPVTLSAGEVNANAATTMTAKFGDTGTLQPWLGMTGHLMVVGPLPDGTAVGTAAATAPTWAHVHSMTGLPRMSGRSGQPDETVAAYGPEVRFTYTFPAPGRYRLWFQGMRDFAVLTAPIQLEVPEGDRP</sequence>
<evidence type="ECO:0008006" key="6">
    <source>
        <dbReference type="Google" id="ProtNLM"/>
    </source>
</evidence>
<feature type="chain" id="PRO_5046543792" description="Secreted protein" evidence="3">
    <location>
        <begin position="28"/>
        <end position="469"/>
    </location>
</feature>
<proteinExistence type="predicted"/>
<comment type="caution">
    <text evidence="4">The sequence shown here is derived from an EMBL/GenBank/DDBJ whole genome shotgun (WGS) entry which is preliminary data.</text>
</comment>
<feature type="transmembrane region" description="Helical" evidence="2">
    <location>
        <begin position="167"/>
        <end position="189"/>
    </location>
</feature>
<keyword evidence="5" id="KW-1185">Reference proteome</keyword>
<keyword evidence="3" id="KW-0732">Signal</keyword>
<evidence type="ECO:0000313" key="4">
    <source>
        <dbReference type="EMBL" id="MBP2179365.1"/>
    </source>
</evidence>
<evidence type="ECO:0000256" key="3">
    <source>
        <dbReference type="SAM" id="SignalP"/>
    </source>
</evidence>
<gene>
    <name evidence="4" type="ORF">JOM49_000891</name>
</gene>
<organism evidence="4 5">
    <name type="scientific">Amycolatopsis magusensis</name>
    <dbReference type="NCBI Taxonomy" id="882444"/>
    <lineage>
        <taxon>Bacteria</taxon>
        <taxon>Bacillati</taxon>
        <taxon>Actinomycetota</taxon>
        <taxon>Actinomycetes</taxon>
        <taxon>Pseudonocardiales</taxon>
        <taxon>Pseudonocardiaceae</taxon>
        <taxon>Amycolatopsis</taxon>
    </lineage>
</organism>
<keyword evidence="2" id="KW-0812">Transmembrane</keyword>
<feature type="region of interest" description="Disordered" evidence="1">
    <location>
        <begin position="319"/>
        <end position="339"/>
    </location>
</feature>
<name>A0ABS4PJ08_9PSEU</name>
<accession>A0ABS4PJ08</accession>
<reference evidence="4 5" key="1">
    <citation type="submission" date="2021-03" db="EMBL/GenBank/DDBJ databases">
        <title>Sequencing the genomes of 1000 actinobacteria strains.</title>
        <authorList>
            <person name="Klenk H.-P."/>
        </authorList>
    </citation>
    <scope>NUCLEOTIDE SEQUENCE [LARGE SCALE GENOMIC DNA]</scope>
    <source>
        <strain evidence="4 5">DSM 45510</strain>
    </source>
</reference>
<dbReference type="RefSeq" id="WP_308158647.1">
    <property type="nucleotide sequence ID" value="NZ_JAGGMS010000001.1"/>
</dbReference>
<evidence type="ECO:0000256" key="2">
    <source>
        <dbReference type="SAM" id="Phobius"/>
    </source>
</evidence>
<evidence type="ECO:0000256" key="1">
    <source>
        <dbReference type="SAM" id="MobiDB-lite"/>
    </source>
</evidence>
<feature type="transmembrane region" description="Helical" evidence="2">
    <location>
        <begin position="141"/>
        <end position="160"/>
    </location>
</feature>
<dbReference type="Proteomes" id="UP000741013">
    <property type="component" value="Unassembled WGS sequence"/>
</dbReference>